<dbReference type="Proteomes" id="UP000007962">
    <property type="component" value="Chromosome"/>
</dbReference>
<dbReference type="HOGENOM" id="CLU_036604_13_3_11"/>
<dbReference type="eggNOG" id="COG1940">
    <property type="taxonomic scope" value="Bacteria"/>
</dbReference>
<dbReference type="InterPro" id="IPR000600">
    <property type="entry name" value="ROK"/>
</dbReference>
<evidence type="ECO:0000256" key="1">
    <source>
        <dbReference type="ARBA" id="ARBA00006479"/>
    </source>
</evidence>
<dbReference type="CDD" id="cd00090">
    <property type="entry name" value="HTH_ARSR"/>
    <property type="match status" value="1"/>
</dbReference>
<sequence length="405" mass="41233">MAISAHIDSRGPGGADGAPARIAGAGSILQLIRSGSAVTISRIAATLGVSRSTVTERVDLLMSSGLVESDGETQMGRGRPSARFAFRPDTGLTVGIQLGMSGSRVAVTDLAGEVLTSRTVDVDVATGPHVVLDAVCEAVDDELALVGREREELWGAAVGVPGRVELATADVTPDSPSWAGFDVAAHVGAALGVPVRMGRDVSMLALAEHRYNWPDARVLLCVKVGTAIGCGIVVDHRTIDGGAGLAGEIGHTAVSGSTAQCPCGNRGCLNATSAGAALLPRLAEMGVTASSTREIMRLALQGDPTTAQLVRQAGREVGEVLAGAINLLNPDVVVVWGYLADARDNLLAGIREAVATRAVPPATESLTIARASLGEDAGTLGAATLAIEMLLEPAAIDARLARRAG</sequence>
<dbReference type="Gene3D" id="1.10.10.10">
    <property type="entry name" value="Winged helix-like DNA-binding domain superfamily/Winged helix DNA-binding domain"/>
    <property type="match status" value="1"/>
</dbReference>
<dbReference type="Gene3D" id="3.30.420.40">
    <property type="match status" value="2"/>
</dbReference>
<name>C5C4B6_BEUC1</name>
<comment type="similarity">
    <text evidence="1">Belongs to the ROK (NagC/XylR) family.</text>
</comment>
<evidence type="ECO:0000313" key="3">
    <source>
        <dbReference type="Proteomes" id="UP000007962"/>
    </source>
</evidence>
<dbReference type="PANTHER" id="PTHR18964:SF173">
    <property type="entry name" value="GLUCOKINASE"/>
    <property type="match status" value="1"/>
</dbReference>
<dbReference type="InterPro" id="IPR043129">
    <property type="entry name" value="ATPase_NBD"/>
</dbReference>
<reference evidence="2 3" key="1">
    <citation type="journal article" date="2009" name="Stand. Genomic Sci.">
        <title>Complete genome sequence of Beutenbergia cavernae type strain (HKI 0122).</title>
        <authorList>
            <person name="Land M."/>
            <person name="Pukall R."/>
            <person name="Abt B."/>
            <person name="Goker M."/>
            <person name="Rohde M."/>
            <person name="Glavina Del Rio T."/>
            <person name="Tice H."/>
            <person name="Copeland A."/>
            <person name="Cheng J.F."/>
            <person name="Lucas S."/>
            <person name="Chen F."/>
            <person name="Nolan M."/>
            <person name="Bruce D."/>
            <person name="Goodwin L."/>
            <person name="Pitluck S."/>
            <person name="Ivanova N."/>
            <person name="Mavromatis K."/>
            <person name="Ovchinnikova G."/>
            <person name="Pati A."/>
            <person name="Chen A."/>
            <person name="Palaniappan K."/>
            <person name="Hauser L."/>
            <person name="Chang Y.J."/>
            <person name="Jefferies C.C."/>
            <person name="Saunders E."/>
            <person name="Brettin T."/>
            <person name="Detter J.C."/>
            <person name="Han C."/>
            <person name="Chain P."/>
            <person name="Bristow J."/>
            <person name="Eisen J.A."/>
            <person name="Markowitz V."/>
            <person name="Hugenholtz P."/>
            <person name="Kyrpides N.C."/>
            <person name="Klenk H.P."/>
            <person name="Lapidus A."/>
        </authorList>
    </citation>
    <scope>NUCLEOTIDE SEQUENCE [LARGE SCALE GENOMIC DNA]</scope>
    <source>
        <strain evidence="3">ATCC BAA-8 / DSM 12333 / NBRC 16432</strain>
    </source>
</reference>
<organism evidence="2 3">
    <name type="scientific">Beutenbergia cavernae (strain ATCC BAA-8 / DSM 12333 / CCUG 43141 / JCM 11478 / NBRC 16432 / NCIMB 13614 / HKI 0122)</name>
    <dbReference type="NCBI Taxonomy" id="471853"/>
    <lineage>
        <taxon>Bacteria</taxon>
        <taxon>Bacillati</taxon>
        <taxon>Actinomycetota</taxon>
        <taxon>Actinomycetes</taxon>
        <taxon>Micrococcales</taxon>
        <taxon>Beutenbergiaceae</taxon>
        <taxon>Beutenbergia</taxon>
    </lineage>
</organism>
<accession>C5C4B6</accession>
<protein>
    <submittedName>
        <fullName evidence="2">ROK family protein</fullName>
    </submittedName>
</protein>
<dbReference type="SUPFAM" id="SSF53067">
    <property type="entry name" value="Actin-like ATPase domain"/>
    <property type="match status" value="1"/>
</dbReference>
<dbReference type="Pfam" id="PF13412">
    <property type="entry name" value="HTH_24"/>
    <property type="match status" value="1"/>
</dbReference>
<dbReference type="InterPro" id="IPR011991">
    <property type="entry name" value="ArsR-like_HTH"/>
</dbReference>
<dbReference type="SUPFAM" id="SSF46785">
    <property type="entry name" value="Winged helix' DNA-binding domain"/>
    <property type="match status" value="1"/>
</dbReference>
<dbReference type="InterPro" id="IPR036390">
    <property type="entry name" value="WH_DNA-bd_sf"/>
</dbReference>
<gene>
    <name evidence="2" type="ordered locus">Bcav_3798</name>
</gene>
<dbReference type="PANTHER" id="PTHR18964">
    <property type="entry name" value="ROK (REPRESSOR, ORF, KINASE) FAMILY"/>
    <property type="match status" value="1"/>
</dbReference>
<dbReference type="EMBL" id="CP001618">
    <property type="protein sequence ID" value="ACQ82040.1"/>
    <property type="molecule type" value="Genomic_DNA"/>
</dbReference>
<dbReference type="KEGG" id="bcv:Bcav_3798"/>
<dbReference type="AlphaFoldDB" id="C5C4B6"/>
<dbReference type="RefSeq" id="WP_015884277.1">
    <property type="nucleotide sequence ID" value="NC_012669.1"/>
</dbReference>
<dbReference type="STRING" id="471853.Bcav_3798"/>
<dbReference type="Pfam" id="PF00480">
    <property type="entry name" value="ROK"/>
    <property type="match status" value="1"/>
</dbReference>
<keyword evidence="3" id="KW-1185">Reference proteome</keyword>
<proteinExistence type="inferred from homology"/>
<dbReference type="InterPro" id="IPR036388">
    <property type="entry name" value="WH-like_DNA-bd_sf"/>
</dbReference>
<evidence type="ECO:0000313" key="2">
    <source>
        <dbReference type="EMBL" id="ACQ82040.1"/>
    </source>
</evidence>